<evidence type="ECO:0000256" key="7">
    <source>
        <dbReference type="ARBA" id="ARBA00023136"/>
    </source>
</evidence>
<feature type="transmembrane region" description="Helical" evidence="8">
    <location>
        <begin position="124"/>
        <end position="153"/>
    </location>
</feature>
<name>A0A5C5X4S4_9PLAN</name>
<comment type="caution">
    <text evidence="9">The sequence shown here is derived from an EMBL/GenBank/DDBJ whole genome shotgun (WGS) entry which is preliminary data.</text>
</comment>
<keyword evidence="2" id="KW-1003">Cell membrane</keyword>
<dbReference type="InterPro" id="IPR013426">
    <property type="entry name" value="EpsH-like"/>
</dbReference>
<evidence type="ECO:0000256" key="6">
    <source>
        <dbReference type="ARBA" id="ARBA00022989"/>
    </source>
</evidence>
<protein>
    <submittedName>
        <fullName evidence="9">Transmembrane exosortase (Exosortase_EpsH)</fullName>
    </submittedName>
</protein>
<dbReference type="NCBIfam" id="TIGR02602">
    <property type="entry name" value="8TM_EpsH"/>
    <property type="match status" value="1"/>
</dbReference>
<dbReference type="RefSeq" id="WP_146507627.1">
    <property type="nucleotide sequence ID" value="NZ_SIHI01000001.1"/>
</dbReference>
<proteinExistence type="predicted"/>
<feature type="transmembrane region" description="Helical" evidence="8">
    <location>
        <begin position="272"/>
        <end position="292"/>
    </location>
</feature>
<feature type="transmembrane region" description="Helical" evidence="8">
    <location>
        <begin position="232"/>
        <end position="252"/>
    </location>
</feature>
<accession>A0A5C5X4S4</accession>
<dbReference type="InterPro" id="IPR019127">
    <property type="entry name" value="Exosortase"/>
</dbReference>
<gene>
    <name evidence="9" type="ORF">KOR42_10940</name>
</gene>
<evidence type="ECO:0000256" key="8">
    <source>
        <dbReference type="SAM" id="Phobius"/>
    </source>
</evidence>
<dbReference type="GO" id="GO:0006508">
    <property type="term" value="P:proteolysis"/>
    <property type="evidence" value="ECO:0007669"/>
    <property type="project" value="UniProtKB-KW"/>
</dbReference>
<evidence type="ECO:0000256" key="2">
    <source>
        <dbReference type="ARBA" id="ARBA00022475"/>
    </source>
</evidence>
<dbReference type="OrthoDB" id="9797363at2"/>
<dbReference type="InterPro" id="IPR026392">
    <property type="entry name" value="Exo/Archaeosortase_dom"/>
</dbReference>
<dbReference type="GO" id="GO:0008233">
    <property type="term" value="F:peptidase activity"/>
    <property type="evidence" value="ECO:0007669"/>
    <property type="project" value="UniProtKB-KW"/>
</dbReference>
<feature type="transmembrane region" description="Helical" evidence="8">
    <location>
        <begin position="56"/>
        <end position="71"/>
    </location>
</feature>
<sequence length="304" mass="33327">MNLRTSSGSSDFNEGGLSSTQRSALTWTAVFSLLAVLINYSTIVWLVGIWNSNPDYSHGFFVPLISAYLLYHRRDLLNGADVGRNSLGATITGIVLIVLALMMKLFGIYSPIITLEAFSLIPMLLGIVVLCAGFKALYWAAPAILFLVFMIPLPRMVSSMMSGQLQNLATICATYALQTLGVPAISNGNIITLSDQVVGVAEACSGIRMLYSFFALSVGLCLVIDRPIWERIVLCLSAGVIAVLANLFRIVVTALAYEYGDPEFAEKLFHDFAGWMMMPLAMILLWLELQFLSRVFIEESPRTA</sequence>
<keyword evidence="7 8" id="KW-0472">Membrane</keyword>
<dbReference type="Pfam" id="PF09721">
    <property type="entry name" value="Exosortase_EpsH"/>
    <property type="match status" value="1"/>
</dbReference>
<feature type="transmembrane region" description="Helical" evidence="8">
    <location>
        <begin position="91"/>
        <end position="112"/>
    </location>
</feature>
<evidence type="ECO:0000313" key="10">
    <source>
        <dbReference type="Proteomes" id="UP000317243"/>
    </source>
</evidence>
<organism evidence="9 10">
    <name type="scientific">Thalassoglobus neptunius</name>
    <dbReference type="NCBI Taxonomy" id="1938619"/>
    <lineage>
        <taxon>Bacteria</taxon>
        <taxon>Pseudomonadati</taxon>
        <taxon>Planctomycetota</taxon>
        <taxon>Planctomycetia</taxon>
        <taxon>Planctomycetales</taxon>
        <taxon>Planctomycetaceae</taxon>
        <taxon>Thalassoglobus</taxon>
    </lineage>
</organism>
<dbReference type="EMBL" id="SIHI01000001">
    <property type="protein sequence ID" value="TWT57728.1"/>
    <property type="molecule type" value="Genomic_DNA"/>
</dbReference>
<evidence type="ECO:0000256" key="1">
    <source>
        <dbReference type="ARBA" id="ARBA00004651"/>
    </source>
</evidence>
<reference evidence="9 10" key="1">
    <citation type="submission" date="2019-02" db="EMBL/GenBank/DDBJ databases">
        <title>Deep-cultivation of Planctomycetes and their phenomic and genomic characterization uncovers novel biology.</title>
        <authorList>
            <person name="Wiegand S."/>
            <person name="Jogler M."/>
            <person name="Boedeker C."/>
            <person name="Pinto D."/>
            <person name="Vollmers J."/>
            <person name="Rivas-Marin E."/>
            <person name="Kohn T."/>
            <person name="Peeters S.H."/>
            <person name="Heuer A."/>
            <person name="Rast P."/>
            <person name="Oberbeckmann S."/>
            <person name="Bunk B."/>
            <person name="Jeske O."/>
            <person name="Meyerdierks A."/>
            <person name="Storesund J.E."/>
            <person name="Kallscheuer N."/>
            <person name="Luecker S."/>
            <person name="Lage O.M."/>
            <person name="Pohl T."/>
            <person name="Merkel B.J."/>
            <person name="Hornburger P."/>
            <person name="Mueller R.-W."/>
            <person name="Bruemmer F."/>
            <person name="Labrenz M."/>
            <person name="Spormann A.M."/>
            <person name="Op Den Camp H."/>
            <person name="Overmann J."/>
            <person name="Amann R."/>
            <person name="Jetten M.S.M."/>
            <person name="Mascher T."/>
            <person name="Medema M.H."/>
            <person name="Devos D.P."/>
            <person name="Kaster A.-K."/>
            <person name="Ovreas L."/>
            <person name="Rohde M."/>
            <person name="Galperin M.Y."/>
            <person name="Jogler C."/>
        </authorList>
    </citation>
    <scope>NUCLEOTIDE SEQUENCE [LARGE SCALE GENOMIC DNA]</scope>
    <source>
        <strain evidence="9 10">KOR42</strain>
    </source>
</reference>
<dbReference type="Proteomes" id="UP000317243">
    <property type="component" value="Unassembled WGS sequence"/>
</dbReference>
<keyword evidence="4 8" id="KW-0812">Transmembrane</keyword>
<dbReference type="NCBIfam" id="TIGR04178">
    <property type="entry name" value="exo_archaeo"/>
    <property type="match status" value="1"/>
</dbReference>
<evidence type="ECO:0000256" key="3">
    <source>
        <dbReference type="ARBA" id="ARBA00022670"/>
    </source>
</evidence>
<dbReference type="AlphaFoldDB" id="A0A5C5X4S4"/>
<keyword evidence="3" id="KW-0645">Protease</keyword>
<feature type="transmembrane region" description="Helical" evidence="8">
    <location>
        <begin position="24"/>
        <end position="50"/>
    </location>
</feature>
<keyword evidence="5" id="KW-0378">Hydrolase</keyword>
<dbReference type="GO" id="GO:0005886">
    <property type="term" value="C:plasma membrane"/>
    <property type="evidence" value="ECO:0007669"/>
    <property type="project" value="UniProtKB-SubCell"/>
</dbReference>
<comment type="subcellular location">
    <subcellularLocation>
        <location evidence="1">Cell membrane</location>
        <topology evidence="1">Multi-pass membrane protein</topology>
    </subcellularLocation>
</comment>
<evidence type="ECO:0000313" key="9">
    <source>
        <dbReference type="EMBL" id="TWT57728.1"/>
    </source>
</evidence>
<evidence type="ECO:0000256" key="4">
    <source>
        <dbReference type="ARBA" id="ARBA00022692"/>
    </source>
</evidence>
<keyword evidence="10" id="KW-1185">Reference proteome</keyword>
<keyword evidence="6 8" id="KW-1133">Transmembrane helix</keyword>
<evidence type="ECO:0000256" key="5">
    <source>
        <dbReference type="ARBA" id="ARBA00022801"/>
    </source>
</evidence>
<feature type="transmembrane region" description="Helical" evidence="8">
    <location>
        <begin position="206"/>
        <end position="225"/>
    </location>
</feature>